<dbReference type="Pfam" id="PF13432">
    <property type="entry name" value="TPR_16"/>
    <property type="match status" value="3"/>
</dbReference>
<dbReference type="eggNOG" id="COG0457">
    <property type="taxonomic scope" value="Bacteria"/>
</dbReference>
<evidence type="ECO:0000256" key="4">
    <source>
        <dbReference type="ARBA" id="ARBA00022676"/>
    </source>
</evidence>
<dbReference type="Gene3D" id="3.40.50.2000">
    <property type="entry name" value="Glycogen Phosphorylase B"/>
    <property type="match status" value="1"/>
</dbReference>
<feature type="domain" description="O-GlcNAc transferase C-terminal" evidence="9">
    <location>
        <begin position="269"/>
        <end position="416"/>
    </location>
</feature>
<keyword evidence="5" id="KW-0808">Transferase</keyword>
<dbReference type="AlphaFoldDB" id="U5QJM2"/>
<comment type="similarity">
    <text evidence="2">Belongs to the glycosyltransferase 41 family. O-GlcNAc transferase subfamily.</text>
</comment>
<keyword evidence="4" id="KW-0328">Glycosyltransferase</keyword>
<dbReference type="PATRIC" id="fig|1183438.3.peg.2803"/>
<dbReference type="SUPFAM" id="SSF53756">
    <property type="entry name" value="UDP-Glycosyltransferase/glycogen phosphorylase"/>
    <property type="match status" value="1"/>
</dbReference>
<dbReference type="EC" id="2.4.1.255" evidence="3"/>
<evidence type="ECO:0000313" key="11">
    <source>
        <dbReference type="Proteomes" id="UP000017396"/>
    </source>
</evidence>
<evidence type="ECO:0000313" key="10">
    <source>
        <dbReference type="EMBL" id="AGY59088.1"/>
    </source>
</evidence>
<dbReference type="InterPro" id="IPR051939">
    <property type="entry name" value="Glycosyltr_41/O-GlcNAc_trsf"/>
</dbReference>
<dbReference type="SUPFAM" id="SSF48452">
    <property type="entry name" value="TPR-like"/>
    <property type="match status" value="1"/>
</dbReference>
<evidence type="ECO:0000256" key="6">
    <source>
        <dbReference type="ARBA" id="ARBA00022737"/>
    </source>
</evidence>
<dbReference type="Proteomes" id="UP000017396">
    <property type="component" value="Chromosome"/>
</dbReference>
<dbReference type="PROSITE" id="PS50005">
    <property type="entry name" value="TPR"/>
    <property type="match status" value="4"/>
</dbReference>
<keyword evidence="11" id="KW-1185">Reference proteome</keyword>
<protein>
    <recommendedName>
        <fullName evidence="3">protein O-GlcNAc transferase</fullName>
        <ecNumber evidence="3">2.4.1.255</ecNumber>
    </recommendedName>
</protein>
<dbReference type="InterPro" id="IPR011990">
    <property type="entry name" value="TPR-like_helical_dom_sf"/>
</dbReference>
<dbReference type="eggNOG" id="COG3914">
    <property type="taxonomic scope" value="Bacteria"/>
</dbReference>
<dbReference type="EMBL" id="CP003587">
    <property type="protein sequence ID" value="AGY59088.1"/>
    <property type="molecule type" value="Genomic_DNA"/>
</dbReference>
<evidence type="ECO:0000256" key="7">
    <source>
        <dbReference type="ARBA" id="ARBA00022803"/>
    </source>
</evidence>
<dbReference type="PANTHER" id="PTHR44835:SF1">
    <property type="entry name" value="PROTEIN O-GLCNAC TRANSFERASE"/>
    <property type="match status" value="1"/>
</dbReference>
<dbReference type="HOGENOM" id="CLU_001721_4_1_3"/>
<evidence type="ECO:0000256" key="2">
    <source>
        <dbReference type="ARBA" id="ARBA00005386"/>
    </source>
</evidence>
<keyword evidence="6" id="KW-0677">Repeat</keyword>
<dbReference type="InterPro" id="IPR029489">
    <property type="entry name" value="OGT/SEC/SPY_C"/>
</dbReference>
<dbReference type="RefSeq" id="WP_023174309.1">
    <property type="nucleotide sequence ID" value="NC_022600.1"/>
</dbReference>
<sequence length="639" mass="70080">MGGARGFGKRPGEKTGKYPAPVRQALAAAARELAAGRWLEAGDHYHRILESLQPDCPEALAGLGGVLLQLEKYAAAAHLLERAVALQPGDGETHRQLGTALIKLSRPQEAATHFEQAIALSPTSAPAHNGLALALQALGNSEQAAVHFREAMALNPDWIEPPYHLGWILLNQGQLEAAGRCYETVLAARPDLAGAHTCLGIVRQNQGEAESALVHYRRALELAPDAATHTCLLLSLQYRDDLAPEQWCAALADFAHFCRTIEREEAPPNVPDPDRRLRIGYLGPDFRTHSCAWFIEPLLAAHDRQAFEIFCYADVLVPDAVTARLQKLVLHWRPTAGEPDEAVARQIRSDRIDILVDLAGHTSGNRLTLFARKVAPLQVSWLGFPGSTGLSAIDYRLSDRWLSPPETPEFFAEALWNLERPVHCYRPHPQAPVAGALPALTLGRITFGSFNKITKIAPATVELWAAVLTALPTSRLMLKTLQAGEPAARQRLEAAFIRHGIEPGRIFWLETLPDPLDHLACYQQIDIALDTYPYNGATTTLEALWMGVPVISLVGERTASRYGLSLLSALGLQSLAAATPEEFVQAALGLATDLEKLCKLRNALRGRMQASVLCDEANFAQAVESAFRQMWRLWCKRRS</sequence>
<dbReference type="Gene3D" id="1.25.40.10">
    <property type="entry name" value="Tetratricopeptide repeat domain"/>
    <property type="match status" value="2"/>
</dbReference>
<feature type="repeat" description="TPR" evidence="8">
    <location>
        <begin position="193"/>
        <end position="226"/>
    </location>
</feature>
<feature type="repeat" description="TPR" evidence="8">
    <location>
        <begin position="91"/>
        <end position="124"/>
    </location>
</feature>
<accession>U5QJM2</accession>
<gene>
    <name evidence="10" type="ORF">GKIL_2842</name>
</gene>
<proteinExistence type="inferred from homology"/>
<dbReference type="KEGG" id="glj:GKIL_2842"/>
<reference evidence="10 11" key="1">
    <citation type="journal article" date="2013" name="PLoS ONE">
        <title>Cultivation and Complete Genome Sequencing of Gloeobacter kilaueensis sp. nov., from a Lava Cave in Kilauea Caldera, Hawai'i.</title>
        <authorList>
            <person name="Saw J.H."/>
            <person name="Schatz M."/>
            <person name="Brown M.V."/>
            <person name="Kunkel D.D."/>
            <person name="Foster J.S."/>
            <person name="Shick H."/>
            <person name="Christensen S."/>
            <person name="Hou S."/>
            <person name="Wan X."/>
            <person name="Donachie S.P."/>
        </authorList>
    </citation>
    <scope>NUCLEOTIDE SEQUENCE [LARGE SCALE GENOMIC DNA]</scope>
    <source>
        <strain evidence="11">JS</strain>
    </source>
</reference>
<organism evidence="10 11">
    <name type="scientific">Gloeobacter kilaueensis (strain ATCC BAA-2537 / CCAP 1431/1 / ULC 316 / JS1)</name>
    <dbReference type="NCBI Taxonomy" id="1183438"/>
    <lineage>
        <taxon>Bacteria</taxon>
        <taxon>Bacillati</taxon>
        <taxon>Cyanobacteriota</taxon>
        <taxon>Cyanophyceae</taxon>
        <taxon>Gloeobacterales</taxon>
        <taxon>Gloeobacteraceae</taxon>
        <taxon>Gloeobacter</taxon>
    </lineage>
</organism>
<dbReference type="OrthoDB" id="146908at2"/>
<name>U5QJM2_GLOK1</name>
<evidence type="ECO:0000256" key="1">
    <source>
        <dbReference type="ARBA" id="ARBA00004922"/>
    </source>
</evidence>
<dbReference type="SMART" id="SM00028">
    <property type="entry name" value="TPR"/>
    <property type="match status" value="5"/>
</dbReference>
<dbReference type="InterPro" id="IPR019734">
    <property type="entry name" value="TPR_rpt"/>
</dbReference>
<evidence type="ECO:0000256" key="3">
    <source>
        <dbReference type="ARBA" id="ARBA00011970"/>
    </source>
</evidence>
<evidence type="ECO:0000256" key="8">
    <source>
        <dbReference type="PROSITE-ProRule" id="PRU00339"/>
    </source>
</evidence>
<evidence type="ECO:0000256" key="5">
    <source>
        <dbReference type="ARBA" id="ARBA00022679"/>
    </source>
</evidence>
<keyword evidence="7 8" id="KW-0802">TPR repeat</keyword>
<dbReference type="STRING" id="1183438.GKIL_2842"/>
<dbReference type="Pfam" id="PF13844">
    <property type="entry name" value="Glyco_transf_41"/>
    <property type="match status" value="2"/>
</dbReference>
<dbReference type="Gene3D" id="3.40.50.11380">
    <property type="match status" value="1"/>
</dbReference>
<evidence type="ECO:0000259" key="9">
    <source>
        <dbReference type="Pfam" id="PF13844"/>
    </source>
</evidence>
<dbReference type="GO" id="GO:0097363">
    <property type="term" value="F:protein O-acetylglucosaminyltransferase activity"/>
    <property type="evidence" value="ECO:0007669"/>
    <property type="project" value="UniProtKB-EC"/>
</dbReference>
<comment type="pathway">
    <text evidence="1">Protein modification; protein glycosylation.</text>
</comment>
<feature type="domain" description="O-GlcNAc transferase C-terminal" evidence="9">
    <location>
        <begin position="444"/>
        <end position="621"/>
    </location>
</feature>
<feature type="repeat" description="TPR" evidence="8">
    <location>
        <begin position="57"/>
        <end position="90"/>
    </location>
</feature>
<dbReference type="PANTHER" id="PTHR44835">
    <property type="entry name" value="UDP-N-ACETYLGLUCOSAMINE--PEPTIDE N-ACETYLGLUCOSAMINYLTRANSFERASE SPINDLY-RELATED"/>
    <property type="match status" value="1"/>
</dbReference>
<feature type="repeat" description="TPR" evidence="8">
    <location>
        <begin position="125"/>
        <end position="158"/>
    </location>
</feature>